<dbReference type="Pfam" id="PF00400">
    <property type="entry name" value="WD40"/>
    <property type="match status" value="2"/>
</dbReference>
<evidence type="ECO:0000256" key="2">
    <source>
        <dbReference type="PROSITE-ProRule" id="PRU00221"/>
    </source>
</evidence>
<evidence type="ECO:0000313" key="6">
    <source>
        <dbReference type="Proteomes" id="UP000238350"/>
    </source>
</evidence>
<evidence type="ECO:0000256" key="1">
    <source>
        <dbReference type="ARBA" id="ARBA00023054"/>
    </source>
</evidence>
<gene>
    <name evidence="5" type="ORF">B9G98_04069</name>
</gene>
<dbReference type="Pfam" id="PF08232">
    <property type="entry name" value="Striatin"/>
    <property type="match status" value="1"/>
</dbReference>
<dbReference type="InterPro" id="IPR036322">
    <property type="entry name" value="WD40_repeat_dom_sf"/>
</dbReference>
<keyword evidence="2" id="KW-0853">WD repeat</keyword>
<dbReference type="InterPro" id="IPR051488">
    <property type="entry name" value="WD_repeat_striatin"/>
</dbReference>
<dbReference type="AlphaFoldDB" id="A0A2T0FNA4"/>
<organism evidence="5 6">
    <name type="scientific">Wickerhamiella sorbophila</name>
    <dbReference type="NCBI Taxonomy" id="45607"/>
    <lineage>
        <taxon>Eukaryota</taxon>
        <taxon>Fungi</taxon>
        <taxon>Dikarya</taxon>
        <taxon>Ascomycota</taxon>
        <taxon>Saccharomycotina</taxon>
        <taxon>Dipodascomycetes</taxon>
        <taxon>Dipodascales</taxon>
        <taxon>Trichomonascaceae</taxon>
        <taxon>Wickerhamiella</taxon>
    </lineage>
</organism>
<dbReference type="OrthoDB" id="727118at2759"/>
<evidence type="ECO:0000313" key="5">
    <source>
        <dbReference type="EMBL" id="PRT56449.1"/>
    </source>
</evidence>
<reference evidence="5 6" key="1">
    <citation type="submission" date="2017-04" db="EMBL/GenBank/DDBJ databases">
        <title>Genome sequencing of [Candida] sorbophila.</title>
        <authorList>
            <person name="Ahn J.O."/>
        </authorList>
    </citation>
    <scope>NUCLEOTIDE SEQUENCE [LARGE SCALE GENOMIC DNA]</scope>
    <source>
        <strain evidence="5 6">DS02</strain>
    </source>
</reference>
<feature type="repeat" description="WD" evidence="2">
    <location>
        <begin position="233"/>
        <end position="267"/>
    </location>
</feature>
<dbReference type="SMART" id="SM00320">
    <property type="entry name" value="WD40"/>
    <property type="match status" value="4"/>
</dbReference>
<dbReference type="RefSeq" id="XP_024666394.1">
    <property type="nucleotide sequence ID" value="XM_024810626.1"/>
</dbReference>
<dbReference type="Proteomes" id="UP000238350">
    <property type="component" value="Unassembled WGS sequence"/>
</dbReference>
<dbReference type="InterPro" id="IPR013258">
    <property type="entry name" value="Striatin_N"/>
</dbReference>
<dbReference type="PROSITE" id="PS50294">
    <property type="entry name" value="WD_REPEATS_REGION"/>
    <property type="match status" value="2"/>
</dbReference>
<dbReference type="PANTHER" id="PTHR15653">
    <property type="entry name" value="STRIATIN"/>
    <property type="match status" value="1"/>
</dbReference>
<comment type="caution">
    <text evidence="5">The sequence shown here is derived from an EMBL/GenBank/DDBJ whole genome shotgun (WGS) entry which is preliminary data.</text>
</comment>
<dbReference type="GeneID" id="36517817"/>
<evidence type="ECO:0000256" key="3">
    <source>
        <dbReference type="SAM" id="Coils"/>
    </source>
</evidence>
<dbReference type="SUPFAM" id="SSF50978">
    <property type="entry name" value="WD40 repeat-like"/>
    <property type="match status" value="1"/>
</dbReference>
<dbReference type="PANTHER" id="PTHR15653:SF0">
    <property type="entry name" value="CONNECTOR OF KINASE TO AP-1, ISOFORM E"/>
    <property type="match status" value="1"/>
</dbReference>
<evidence type="ECO:0000259" key="4">
    <source>
        <dbReference type="Pfam" id="PF08232"/>
    </source>
</evidence>
<dbReference type="Gene3D" id="2.130.10.10">
    <property type="entry name" value="YVTN repeat-like/Quinoprotein amine dehydrogenase"/>
    <property type="match status" value="2"/>
</dbReference>
<accession>A0A2T0FNA4</accession>
<dbReference type="PROSITE" id="PS50082">
    <property type="entry name" value="WD_REPEATS_2"/>
    <property type="match status" value="2"/>
</dbReference>
<proteinExistence type="predicted"/>
<feature type="repeat" description="WD" evidence="2">
    <location>
        <begin position="392"/>
        <end position="426"/>
    </location>
</feature>
<feature type="domain" description="Striatin N-terminal" evidence="4">
    <location>
        <begin position="7"/>
        <end position="49"/>
    </location>
</feature>
<sequence>MNEPEYTLPGVMRFLQTEWQRNERDRIQWDIERAEMKSRIAKLEGEKQELLARSDGYEKASAKTKKQLSSGLPVELPSNLESEAFEKLVDGKQQLSKCVGEIRYLLEQSGLSLEDTPSFRDEIEFQTARRQKFGAKSYLHSTLANYATAFPALVFLSEMVLVLGTVDGQLLVVDLESPANSPPTYSYRVFEGSVTTMRCDVEDRVLYACDDKGTLAIFKYEPEYKTLCLMNSLEAHSASIVSVTLSTTHSLFVTASLDGTCSVWKLSKLGENEASVSNCRTASMRFYPESLAINPTAVWFSDDAFTAALPTNQIIIGYSDSSIVVADAVSGQMVKRMYSPPSSILLERAAPSITAIVSYGVPNGDKLLLTAHATGMLRIWNVRMGTMVEEVEAAHRKPITSVSLSPRKDALVVTSEDGHVSLWTLQLGGVTWKGQLLSHDSLEAGGALSSGWFGDMLAIGGSDEIARVYNMAAF</sequence>
<dbReference type="EMBL" id="NDIQ01000022">
    <property type="protein sequence ID" value="PRT56449.1"/>
    <property type="molecule type" value="Genomic_DNA"/>
</dbReference>
<feature type="coiled-coil region" evidence="3">
    <location>
        <begin position="33"/>
        <end position="60"/>
    </location>
</feature>
<protein>
    <submittedName>
        <fullName evidence="5">Factor arrest protein 8</fullName>
    </submittedName>
</protein>
<keyword evidence="6" id="KW-1185">Reference proteome</keyword>
<name>A0A2T0FNA4_9ASCO</name>
<dbReference type="Gene3D" id="1.20.5.300">
    <property type="match status" value="1"/>
</dbReference>
<dbReference type="InterPro" id="IPR015943">
    <property type="entry name" value="WD40/YVTN_repeat-like_dom_sf"/>
</dbReference>
<dbReference type="InterPro" id="IPR001680">
    <property type="entry name" value="WD40_rpt"/>
</dbReference>
<dbReference type="STRING" id="45607.A0A2T0FNA4"/>
<keyword evidence="1 3" id="KW-0175">Coiled coil</keyword>